<dbReference type="EMBL" id="JANAWD010000191">
    <property type="protein sequence ID" value="KAJ3484384.1"/>
    <property type="molecule type" value="Genomic_DNA"/>
</dbReference>
<evidence type="ECO:0000256" key="1">
    <source>
        <dbReference type="ARBA" id="ARBA00022737"/>
    </source>
</evidence>
<dbReference type="InterPro" id="IPR027417">
    <property type="entry name" value="P-loop_NTPase"/>
</dbReference>
<dbReference type="InterPro" id="IPR007111">
    <property type="entry name" value="NACHT_NTPase"/>
</dbReference>
<dbReference type="InterPro" id="IPR056884">
    <property type="entry name" value="NPHP3-like_N"/>
</dbReference>
<dbReference type="GO" id="GO:0007166">
    <property type="term" value="P:cell surface receptor signaling pathway"/>
    <property type="evidence" value="ECO:0007669"/>
    <property type="project" value="InterPro"/>
</dbReference>
<dbReference type="SUPFAM" id="SSF52540">
    <property type="entry name" value="P-loop containing nucleoside triphosphate hydrolases"/>
    <property type="match status" value="1"/>
</dbReference>
<evidence type="ECO:0000259" key="2">
    <source>
        <dbReference type="PROSITE" id="PS50837"/>
    </source>
</evidence>
<dbReference type="PANTHER" id="PTHR10039">
    <property type="entry name" value="AMELOGENIN"/>
    <property type="match status" value="1"/>
</dbReference>
<gene>
    <name evidence="3" type="ORF">NLI96_g5684</name>
</gene>
<dbReference type="CDD" id="cd21037">
    <property type="entry name" value="MLKL_NTD"/>
    <property type="match status" value="1"/>
</dbReference>
<dbReference type="InterPro" id="IPR059179">
    <property type="entry name" value="MLKL-like_MCAfunc"/>
</dbReference>
<dbReference type="PANTHER" id="PTHR10039:SF17">
    <property type="entry name" value="FUNGAL STAND N-TERMINAL GOODBYE DOMAIN-CONTAINING PROTEIN-RELATED"/>
    <property type="match status" value="1"/>
</dbReference>
<feature type="domain" description="NACHT" evidence="2">
    <location>
        <begin position="223"/>
        <end position="367"/>
    </location>
</feature>
<dbReference type="Pfam" id="PF24883">
    <property type="entry name" value="NPHP3_N"/>
    <property type="match status" value="1"/>
</dbReference>
<dbReference type="AlphaFoldDB" id="A0AAD5V7A5"/>
<proteinExistence type="predicted"/>
<name>A0AAD5V7A5_9APHY</name>
<organism evidence="3 4">
    <name type="scientific">Meripilus lineatus</name>
    <dbReference type="NCBI Taxonomy" id="2056292"/>
    <lineage>
        <taxon>Eukaryota</taxon>
        <taxon>Fungi</taxon>
        <taxon>Dikarya</taxon>
        <taxon>Basidiomycota</taxon>
        <taxon>Agaricomycotina</taxon>
        <taxon>Agaricomycetes</taxon>
        <taxon>Polyporales</taxon>
        <taxon>Meripilaceae</taxon>
        <taxon>Meripilus</taxon>
    </lineage>
</organism>
<sequence length="713" mass="79461">MPSSRSKAARQTAMNALITSLELLETISDGIPVVGDPLKAAAAGAVKLLKQVEAAKGNAEVFIRLNQDIGTLRERLLKPLKESGLDPVDWPLGLVEDITNLTNDLNPICQEILDKSKRNVFARFFGASKDEGDIIEFKDKINSAIQTFIAAGVIGARVQGAQDKAERKIAEYKELIKELPRAKTAGWNADRSNAPVSCFEGTREGVLQTITEWIYGDVFTTPRVFWLNGLAGIGKSTIARTIAERAYHRGILGGSFFFSRNDNELNNVDRLFSTLAHQLAQFDTAYLKAVASALEQDIDLGYKDTATQFKELFLDSILKSNHRPTVLIFVLDALDEASPKDSVKKILPLLLSVNVPFALRIFLTSRPETHIRLIFDNDKHHDRCVLHNIEDSIVEGDIRRFLEHKLPTIPKELGISLPGWPSASDLSAVVAKSGRLFIFAATVVRLVADDGVPDPQGRLTRFLHSQAALGSSTYEQLDQLYLHVLQSAVAGVDDIEYIDCLCDTLAAIMLFRDPIPLAALAALIGHDSNRVLLSLHHVRSIILVPSTIQDTPKIYHLSFSDFITDSSRCTDKRFYVDIQSQETSLLLHCLGTMMELLHYNMGGFDMGPYTLTSLSSDLYQGRIPEISSLSNKDISHDGLIPSELGYACQFWCSHLLKIRNPTSNVLDQLKIFAFKHLLFWIETMSLLGLIEPARVAMRDVHQWARYLAEQIWW</sequence>
<evidence type="ECO:0000313" key="4">
    <source>
        <dbReference type="Proteomes" id="UP001212997"/>
    </source>
</evidence>
<keyword evidence="1" id="KW-0677">Repeat</keyword>
<dbReference type="Proteomes" id="UP001212997">
    <property type="component" value="Unassembled WGS sequence"/>
</dbReference>
<protein>
    <recommendedName>
        <fullName evidence="2">NACHT domain-containing protein</fullName>
    </recommendedName>
</protein>
<dbReference type="InterPro" id="IPR036537">
    <property type="entry name" value="Adaptor_Cbl_N_dom_sf"/>
</dbReference>
<evidence type="ECO:0000313" key="3">
    <source>
        <dbReference type="EMBL" id="KAJ3484384.1"/>
    </source>
</evidence>
<reference evidence="3" key="1">
    <citation type="submission" date="2022-07" db="EMBL/GenBank/DDBJ databases">
        <title>Genome Sequence of Physisporinus lineatus.</title>
        <authorList>
            <person name="Buettner E."/>
        </authorList>
    </citation>
    <scope>NUCLEOTIDE SEQUENCE</scope>
    <source>
        <strain evidence="3">VT162</strain>
    </source>
</reference>
<dbReference type="Gene3D" id="1.20.930.20">
    <property type="entry name" value="Adaptor protein Cbl, N-terminal domain"/>
    <property type="match status" value="1"/>
</dbReference>
<keyword evidence="4" id="KW-1185">Reference proteome</keyword>
<comment type="caution">
    <text evidence="3">The sequence shown here is derived from an EMBL/GenBank/DDBJ whole genome shotgun (WGS) entry which is preliminary data.</text>
</comment>
<dbReference type="Gene3D" id="3.40.50.300">
    <property type="entry name" value="P-loop containing nucleotide triphosphate hydrolases"/>
    <property type="match status" value="1"/>
</dbReference>
<dbReference type="PROSITE" id="PS50837">
    <property type="entry name" value="NACHT"/>
    <property type="match status" value="1"/>
</dbReference>
<accession>A0AAD5V7A5</accession>